<organism evidence="1 2">
    <name type="scientific">Nelumbo nucifera</name>
    <name type="common">Sacred lotus</name>
    <dbReference type="NCBI Taxonomy" id="4432"/>
    <lineage>
        <taxon>Eukaryota</taxon>
        <taxon>Viridiplantae</taxon>
        <taxon>Streptophyta</taxon>
        <taxon>Embryophyta</taxon>
        <taxon>Tracheophyta</taxon>
        <taxon>Spermatophyta</taxon>
        <taxon>Magnoliopsida</taxon>
        <taxon>Proteales</taxon>
        <taxon>Nelumbonaceae</taxon>
        <taxon>Nelumbo</taxon>
    </lineage>
</organism>
<reference evidence="1 2" key="1">
    <citation type="journal article" date="2020" name="Mol. Biol. Evol.">
        <title>Distinct Expression and Methylation Patterns for Genes with Different Fates following a Single Whole-Genome Duplication in Flowering Plants.</title>
        <authorList>
            <person name="Shi T."/>
            <person name="Rahmani R.S."/>
            <person name="Gugger P.F."/>
            <person name="Wang M."/>
            <person name="Li H."/>
            <person name="Zhang Y."/>
            <person name="Li Z."/>
            <person name="Wang Q."/>
            <person name="Van de Peer Y."/>
            <person name="Marchal K."/>
            <person name="Chen J."/>
        </authorList>
    </citation>
    <scope>NUCLEOTIDE SEQUENCE [LARGE SCALE GENOMIC DNA]</scope>
    <source>
        <tissue evidence="1">Leaf</tissue>
    </source>
</reference>
<gene>
    <name evidence="1" type="ORF">HUJ06_001348</name>
</gene>
<proteinExistence type="predicted"/>
<evidence type="ECO:0000313" key="2">
    <source>
        <dbReference type="Proteomes" id="UP000607653"/>
    </source>
</evidence>
<protein>
    <submittedName>
        <fullName evidence="1">Uncharacterized protein</fullName>
    </submittedName>
</protein>
<accession>A0A822ZMV9</accession>
<sequence length="77" mass="8959">MSRLKFDEHDLGKRCRGSFGNHRSLQSGYNLRTSPQRVKTRRGINSLKRGTRPRLKLTAWRPSRWSTGKRTLSFKSG</sequence>
<dbReference type="EMBL" id="DUZY01000006">
    <property type="protein sequence ID" value="DAD43118.1"/>
    <property type="molecule type" value="Genomic_DNA"/>
</dbReference>
<keyword evidence="2" id="KW-1185">Reference proteome</keyword>
<dbReference type="Proteomes" id="UP000607653">
    <property type="component" value="Unassembled WGS sequence"/>
</dbReference>
<comment type="caution">
    <text evidence="1">The sequence shown here is derived from an EMBL/GenBank/DDBJ whole genome shotgun (WGS) entry which is preliminary data.</text>
</comment>
<name>A0A822ZMV9_NELNU</name>
<dbReference type="AlphaFoldDB" id="A0A822ZMV9"/>
<evidence type="ECO:0000313" key="1">
    <source>
        <dbReference type="EMBL" id="DAD43118.1"/>
    </source>
</evidence>